<dbReference type="OrthoDB" id="10050556at2759"/>
<proteinExistence type="predicted"/>
<feature type="region of interest" description="Disordered" evidence="1">
    <location>
        <begin position="86"/>
        <end position="108"/>
    </location>
</feature>
<gene>
    <name evidence="2" type="ORF">CALMAC_LOCUS4032</name>
</gene>
<dbReference type="AlphaFoldDB" id="A0A653BV90"/>
<reference evidence="2 3" key="1">
    <citation type="submission" date="2019-01" db="EMBL/GenBank/DDBJ databases">
        <authorList>
            <person name="Sayadi A."/>
        </authorList>
    </citation>
    <scope>NUCLEOTIDE SEQUENCE [LARGE SCALE GENOMIC DNA]</scope>
</reference>
<dbReference type="Proteomes" id="UP000410492">
    <property type="component" value="Unassembled WGS sequence"/>
</dbReference>
<evidence type="ECO:0000256" key="1">
    <source>
        <dbReference type="SAM" id="MobiDB-lite"/>
    </source>
</evidence>
<dbReference type="EMBL" id="CAACVG010005665">
    <property type="protein sequence ID" value="VEN39528.1"/>
    <property type="molecule type" value="Genomic_DNA"/>
</dbReference>
<keyword evidence="3" id="KW-1185">Reference proteome</keyword>
<protein>
    <submittedName>
        <fullName evidence="2">Uncharacterized protein</fullName>
    </submittedName>
</protein>
<sequence length="165" mass="18522">MQCEDVEFGVAAALHGSVARPLNNLDSALNELGMLATSARSEYLNDMYNKKHLNMLTINTRYVSNVSIGFRVRPITPHTRYKPYKCSKERHRTKSENSDETTVTSPPKTDVDCTLDEITQLKKAKSLESIIAETNQRVDLKNINLGKPSEVEVVSKSIQNLKVVE</sequence>
<evidence type="ECO:0000313" key="2">
    <source>
        <dbReference type="EMBL" id="VEN39528.1"/>
    </source>
</evidence>
<name>A0A653BV90_CALMS</name>
<organism evidence="2 3">
    <name type="scientific">Callosobruchus maculatus</name>
    <name type="common">Southern cowpea weevil</name>
    <name type="synonym">Pulse bruchid</name>
    <dbReference type="NCBI Taxonomy" id="64391"/>
    <lineage>
        <taxon>Eukaryota</taxon>
        <taxon>Metazoa</taxon>
        <taxon>Ecdysozoa</taxon>
        <taxon>Arthropoda</taxon>
        <taxon>Hexapoda</taxon>
        <taxon>Insecta</taxon>
        <taxon>Pterygota</taxon>
        <taxon>Neoptera</taxon>
        <taxon>Endopterygota</taxon>
        <taxon>Coleoptera</taxon>
        <taxon>Polyphaga</taxon>
        <taxon>Cucujiformia</taxon>
        <taxon>Chrysomeloidea</taxon>
        <taxon>Chrysomelidae</taxon>
        <taxon>Bruchinae</taxon>
        <taxon>Bruchini</taxon>
        <taxon>Callosobruchus</taxon>
    </lineage>
</organism>
<accession>A0A653BV90</accession>
<evidence type="ECO:0000313" key="3">
    <source>
        <dbReference type="Proteomes" id="UP000410492"/>
    </source>
</evidence>